<dbReference type="InterPro" id="IPR048395">
    <property type="entry name" value="Glyco_hydro_31_C"/>
</dbReference>
<dbReference type="Gene3D" id="3.20.20.80">
    <property type="entry name" value="Glycosidases"/>
    <property type="match status" value="1"/>
</dbReference>
<protein>
    <submittedName>
        <fullName evidence="6">Uncharacterized protein</fullName>
    </submittedName>
</protein>
<dbReference type="InterPro" id="IPR051816">
    <property type="entry name" value="Glycosyl_Hydrolase_31"/>
</dbReference>
<feature type="signal peptide" evidence="3">
    <location>
        <begin position="1"/>
        <end position="28"/>
    </location>
</feature>
<accession>A0A917L1E2</accession>
<evidence type="ECO:0000313" key="6">
    <source>
        <dbReference type="EMBL" id="GGJ40330.1"/>
    </source>
</evidence>
<dbReference type="SUPFAM" id="SSF51011">
    <property type="entry name" value="Glycosyl hydrolase domain"/>
    <property type="match status" value="1"/>
</dbReference>
<dbReference type="EMBL" id="BMQA01000024">
    <property type="protein sequence ID" value="GGJ40330.1"/>
    <property type="molecule type" value="Genomic_DNA"/>
</dbReference>
<evidence type="ECO:0000259" key="5">
    <source>
        <dbReference type="Pfam" id="PF21365"/>
    </source>
</evidence>
<evidence type="ECO:0000256" key="1">
    <source>
        <dbReference type="ARBA" id="ARBA00007806"/>
    </source>
</evidence>
<feature type="domain" description="Glycosyl hydrolase family 31 C-terminal" evidence="5">
    <location>
        <begin position="630"/>
        <end position="725"/>
    </location>
</feature>
<evidence type="ECO:0000313" key="7">
    <source>
        <dbReference type="Proteomes" id="UP000657574"/>
    </source>
</evidence>
<proteinExistence type="inferred from homology"/>
<feature type="domain" description="Glycoside hydrolase family 31 TIM barrel" evidence="4">
    <location>
        <begin position="295"/>
        <end position="622"/>
    </location>
</feature>
<dbReference type="Gene3D" id="2.60.40.1760">
    <property type="entry name" value="glycosyl hydrolase (family 31)"/>
    <property type="match status" value="1"/>
</dbReference>
<keyword evidence="7" id="KW-1185">Reference proteome</keyword>
<reference evidence="6" key="2">
    <citation type="submission" date="2020-09" db="EMBL/GenBank/DDBJ databases">
        <authorList>
            <person name="Sun Q."/>
            <person name="Ohkuma M."/>
        </authorList>
    </citation>
    <scope>NUCLEOTIDE SEQUENCE</scope>
    <source>
        <strain evidence="6">JCM 3086</strain>
    </source>
</reference>
<dbReference type="Gene3D" id="2.60.40.1180">
    <property type="entry name" value="Golgi alpha-mannosidase II"/>
    <property type="match status" value="1"/>
</dbReference>
<dbReference type="GO" id="GO:0005975">
    <property type="term" value="P:carbohydrate metabolic process"/>
    <property type="evidence" value="ECO:0007669"/>
    <property type="project" value="InterPro"/>
</dbReference>
<dbReference type="PANTHER" id="PTHR43863:SF2">
    <property type="entry name" value="MALTASE-GLUCOAMYLASE"/>
    <property type="match status" value="1"/>
</dbReference>
<name>A0A917L1E2_9ACTN</name>
<dbReference type="InterPro" id="IPR000322">
    <property type="entry name" value="Glyco_hydro_31_TIM"/>
</dbReference>
<comment type="similarity">
    <text evidence="1 2">Belongs to the glycosyl hydrolase 31 family.</text>
</comment>
<dbReference type="Pfam" id="PF21365">
    <property type="entry name" value="Glyco_hydro_31_3rd"/>
    <property type="match status" value="1"/>
</dbReference>
<gene>
    <name evidence="6" type="ORF">GCM10010121_059230</name>
</gene>
<evidence type="ECO:0000259" key="4">
    <source>
        <dbReference type="Pfam" id="PF01055"/>
    </source>
</evidence>
<keyword evidence="2" id="KW-0378">Hydrolase</keyword>
<keyword evidence="2" id="KW-0326">Glycosidase</keyword>
<evidence type="ECO:0000256" key="3">
    <source>
        <dbReference type="SAM" id="SignalP"/>
    </source>
</evidence>
<dbReference type="SUPFAM" id="SSF51445">
    <property type="entry name" value="(Trans)glycosidases"/>
    <property type="match status" value="1"/>
</dbReference>
<dbReference type="AlphaFoldDB" id="A0A917L1E2"/>
<sequence>MAGITAPTAVLALASGLLPATVGSVAWAARQDTAGSPPASTAAGGPVDWQVQGQDFRLVYRQGGRTVAAQAPGDTAGPGGRMAYQVDDGRGGTAYHRLTTLRASHPVKGGTQYTVDTDESGRTATVTVTRTPEGAHVAWTFTPSTGVTTVFETLSAGSTEHYLGGSSAAYVDLRGHIRGWSPGKEGNEAGDYCQNQEQAASTFYLSSGGYGFHADTDHIGRFAFPGATETADGPNCGRTPSVPNGAPAPTRCPVAATAQDDRVQTCVKDDQLAYDIYAGSPQQVTTAYYRTVGKPLLPPPSEFGVIKWRDVSADQAQVLDDVAEFKKLGIPIGTIFVDNPWEQQPAGNTHRINGSACTNSGSFDTNFFPDPKAMIDKIHAEGVKFGLWVTPRVGSPSSSQGGGSCAGINDQWAKNGWLIPGTNYIDLTIPAAYQAYVAQLTKVFSLGVDMAKEDRGEEYRLETATLAAGPGSQEYLRFPALYQKAVTQALRNINGNDFETLVRAGVPGTAQNTHGMWGSDTTQTFTGLRTELRYGISESLTGHFAWGSDTGGIDPKAPANSTNSPTPALFTRWSQFSSVSPVFEVGGAGLNATPWLYPTETVDRFRDSAVLHTELYPYFYALAKQAAATGVPIMRAVGYEYPSDQQAWGQDQEFMVGPDLLAAPVTDDRAEADGAAGQDTPVHVYLPKGRWVDVFTGEVVDGGRTISRPTGLDDFPLYLKAGTAIGFNDRAPQLWQDGWGTDTLSKPGLAGWLYAPPPSGASAVRTSAIGTDGGRMTASSGAEGSSLQLTGAPARTQIVVLADHAPDRITVDGRTLPRAGSTGRLRGMETGWTFTSGPFGGIVLKLRPQQGHAQVNIPAAAG</sequence>
<keyword evidence="3" id="KW-0732">Signal</keyword>
<organism evidence="6 7">
    <name type="scientific">Streptomyces brasiliensis</name>
    <dbReference type="NCBI Taxonomy" id="1954"/>
    <lineage>
        <taxon>Bacteria</taxon>
        <taxon>Bacillati</taxon>
        <taxon>Actinomycetota</taxon>
        <taxon>Actinomycetes</taxon>
        <taxon>Kitasatosporales</taxon>
        <taxon>Streptomycetaceae</taxon>
        <taxon>Streptomyces</taxon>
    </lineage>
</organism>
<dbReference type="InterPro" id="IPR017853">
    <property type="entry name" value="GH"/>
</dbReference>
<dbReference type="Pfam" id="PF01055">
    <property type="entry name" value="Glyco_hydro_31_2nd"/>
    <property type="match status" value="1"/>
</dbReference>
<dbReference type="Proteomes" id="UP000657574">
    <property type="component" value="Unassembled WGS sequence"/>
</dbReference>
<dbReference type="InterPro" id="IPR013780">
    <property type="entry name" value="Glyco_hydro_b"/>
</dbReference>
<comment type="caution">
    <text evidence="6">The sequence shown here is derived from an EMBL/GenBank/DDBJ whole genome shotgun (WGS) entry which is preliminary data.</text>
</comment>
<feature type="chain" id="PRO_5037825585" evidence="3">
    <location>
        <begin position="29"/>
        <end position="862"/>
    </location>
</feature>
<dbReference type="GO" id="GO:0004553">
    <property type="term" value="F:hydrolase activity, hydrolyzing O-glycosyl compounds"/>
    <property type="evidence" value="ECO:0007669"/>
    <property type="project" value="InterPro"/>
</dbReference>
<reference evidence="6" key="1">
    <citation type="journal article" date="2014" name="Int. J. Syst. Evol. Microbiol.">
        <title>Complete genome sequence of Corynebacterium casei LMG S-19264T (=DSM 44701T), isolated from a smear-ripened cheese.</title>
        <authorList>
            <consortium name="US DOE Joint Genome Institute (JGI-PGF)"/>
            <person name="Walter F."/>
            <person name="Albersmeier A."/>
            <person name="Kalinowski J."/>
            <person name="Ruckert C."/>
        </authorList>
    </citation>
    <scope>NUCLEOTIDE SEQUENCE</scope>
    <source>
        <strain evidence="6">JCM 3086</strain>
    </source>
</reference>
<dbReference type="PANTHER" id="PTHR43863">
    <property type="entry name" value="HYDROLASE, PUTATIVE (AFU_ORTHOLOGUE AFUA_1G03140)-RELATED"/>
    <property type="match status" value="1"/>
</dbReference>
<evidence type="ECO:0000256" key="2">
    <source>
        <dbReference type="RuleBase" id="RU361185"/>
    </source>
</evidence>